<protein>
    <submittedName>
        <fullName evidence="2">AIG2-like family protein</fullName>
    </submittedName>
</protein>
<dbReference type="SUPFAM" id="SSF110857">
    <property type="entry name" value="Gamma-glutamyl cyclotransferase-like"/>
    <property type="match status" value="1"/>
</dbReference>
<dbReference type="RefSeq" id="WP_069799033.1">
    <property type="nucleotide sequence ID" value="NZ_CP034157.1"/>
</dbReference>
<accession>A0A1E5UDZ0</accession>
<evidence type="ECO:0000259" key="1">
    <source>
        <dbReference type="Pfam" id="PF06094"/>
    </source>
</evidence>
<dbReference type="AlphaFoldDB" id="A0A1E5UDZ0"/>
<dbReference type="CDD" id="cd06661">
    <property type="entry name" value="GGCT_like"/>
    <property type="match status" value="1"/>
</dbReference>
<dbReference type="Pfam" id="PF06094">
    <property type="entry name" value="GGACT"/>
    <property type="match status" value="1"/>
</dbReference>
<evidence type="ECO:0000313" key="2">
    <source>
        <dbReference type="EMBL" id="OEL10997.1"/>
    </source>
</evidence>
<gene>
    <name evidence="2" type="ORF">BHF72_2586</name>
</gene>
<organism evidence="2 3">
    <name type="scientific">Cloacibacterium normanense</name>
    <dbReference type="NCBI Taxonomy" id="237258"/>
    <lineage>
        <taxon>Bacteria</taxon>
        <taxon>Pseudomonadati</taxon>
        <taxon>Bacteroidota</taxon>
        <taxon>Flavobacteriia</taxon>
        <taxon>Flavobacteriales</taxon>
        <taxon>Weeksellaceae</taxon>
    </lineage>
</organism>
<feature type="domain" description="Gamma-glutamylcyclotransferase AIG2-like" evidence="1">
    <location>
        <begin position="4"/>
        <end position="102"/>
    </location>
</feature>
<dbReference type="EMBL" id="MKGI01000064">
    <property type="protein sequence ID" value="OEL10997.1"/>
    <property type="molecule type" value="Genomic_DNA"/>
</dbReference>
<dbReference type="KEGG" id="cnr:EB819_05045"/>
<sequence length="110" mass="12786">MPLLFSYGTLQLEQVQLETFGRLLKGEKDILEDYQLTMIEITDPEVLRKSNQQFHPIISFSGDKKDQVEGVLFEVTEEEILLADEYEVDDYKRVEVTFKSGKNGYIYIGK</sequence>
<dbReference type="InterPro" id="IPR013024">
    <property type="entry name" value="GGCT-like"/>
</dbReference>
<name>A0A1E5UDZ0_9FLAO</name>
<evidence type="ECO:0000313" key="3">
    <source>
        <dbReference type="Proteomes" id="UP000095601"/>
    </source>
</evidence>
<dbReference type="PATRIC" id="fig|237258.4.peg.167"/>
<dbReference type="OrthoDB" id="9798388at2"/>
<dbReference type="Gene3D" id="3.10.490.10">
    <property type="entry name" value="Gamma-glutamyl cyclotransferase-like"/>
    <property type="match status" value="1"/>
</dbReference>
<proteinExistence type="predicted"/>
<keyword evidence="3" id="KW-1185">Reference proteome</keyword>
<reference evidence="2 3" key="1">
    <citation type="submission" date="2016-09" db="EMBL/GenBank/DDBJ databases">
        <authorList>
            <person name="Capua I."/>
            <person name="De Benedictis P."/>
            <person name="Joannis T."/>
            <person name="Lombin L.H."/>
            <person name="Cattoli G."/>
        </authorList>
    </citation>
    <scope>NUCLEOTIDE SEQUENCE [LARGE SCALE GENOMIC DNA]</scope>
    <source>
        <strain evidence="2 3">NRS-1</strain>
    </source>
</reference>
<dbReference type="InterPro" id="IPR036568">
    <property type="entry name" value="GGCT-like_sf"/>
</dbReference>
<dbReference type="InterPro" id="IPR009288">
    <property type="entry name" value="AIG2-like_dom"/>
</dbReference>
<dbReference type="STRING" id="237258.SAMN04489756_11330"/>
<comment type="caution">
    <text evidence="2">The sequence shown here is derived from an EMBL/GenBank/DDBJ whole genome shotgun (WGS) entry which is preliminary data.</text>
</comment>
<dbReference type="Proteomes" id="UP000095601">
    <property type="component" value="Unassembled WGS sequence"/>
</dbReference>